<dbReference type="EMBL" id="BGPR01013402">
    <property type="protein sequence ID" value="GBN60459.1"/>
    <property type="molecule type" value="Genomic_DNA"/>
</dbReference>
<comment type="caution">
    <text evidence="3">The sequence shown here is derived from an EMBL/GenBank/DDBJ whole genome shotgun (WGS) entry which is preliminary data.</text>
</comment>
<dbReference type="EMBL" id="BGPR01013403">
    <property type="protein sequence ID" value="GBN60474.1"/>
    <property type="molecule type" value="Genomic_DNA"/>
</dbReference>
<organism evidence="3 4">
    <name type="scientific">Araneus ventricosus</name>
    <name type="common">Orbweaver spider</name>
    <name type="synonym">Epeira ventricosa</name>
    <dbReference type="NCBI Taxonomy" id="182803"/>
    <lineage>
        <taxon>Eukaryota</taxon>
        <taxon>Metazoa</taxon>
        <taxon>Ecdysozoa</taxon>
        <taxon>Arthropoda</taxon>
        <taxon>Chelicerata</taxon>
        <taxon>Arachnida</taxon>
        <taxon>Araneae</taxon>
        <taxon>Araneomorphae</taxon>
        <taxon>Entelegynae</taxon>
        <taxon>Araneoidea</taxon>
        <taxon>Araneidae</taxon>
        <taxon>Araneus</taxon>
    </lineage>
</organism>
<feature type="compositionally biased region" description="Polar residues" evidence="1">
    <location>
        <begin position="18"/>
        <end position="35"/>
    </location>
</feature>
<evidence type="ECO:0000313" key="4">
    <source>
        <dbReference type="Proteomes" id="UP000499080"/>
    </source>
</evidence>
<feature type="compositionally biased region" description="Low complexity" evidence="1">
    <location>
        <begin position="88"/>
        <end position="100"/>
    </location>
</feature>
<evidence type="ECO:0000313" key="2">
    <source>
        <dbReference type="EMBL" id="GBN60459.1"/>
    </source>
</evidence>
<dbReference type="AlphaFoldDB" id="A0A4Y2QAH4"/>
<name>A0A4Y2QAH4_ARAVE</name>
<accession>A0A4Y2QAH4</accession>
<gene>
    <name evidence="3" type="ORF">AVEN_176753_1</name>
    <name evidence="2" type="ORF">AVEN_70654_1</name>
</gene>
<protein>
    <submittedName>
        <fullName evidence="3">Uncharacterized protein</fullName>
    </submittedName>
</protein>
<evidence type="ECO:0000256" key="1">
    <source>
        <dbReference type="SAM" id="MobiDB-lite"/>
    </source>
</evidence>
<feature type="compositionally biased region" description="Polar residues" evidence="1">
    <location>
        <begin position="43"/>
        <end position="53"/>
    </location>
</feature>
<feature type="compositionally biased region" description="Polar residues" evidence="1">
    <location>
        <begin position="62"/>
        <end position="78"/>
    </location>
</feature>
<evidence type="ECO:0000313" key="3">
    <source>
        <dbReference type="EMBL" id="GBN60474.1"/>
    </source>
</evidence>
<sequence>MCKCPESVLDPESESHEQVSQMEQSPQMFSPSSESPGHMPHVQVSQISVTSPELESHEQVYPLQTGQMSPQQTRQMSPKRSPRRAKNSTFFTSSAASTGTDAKKVHSSGCSICKTKNKVMH</sequence>
<proteinExistence type="predicted"/>
<dbReference type="Proteomes" id="UP000499080">
    <property type="component" value="Unassembled WGS sequence"/>
</dbReference>
<keyword evidence="4" id="KW-1185">Reference proteome</keyword>
<feature type="region of interest" description="Disordered" evidence="1">
    <location>
        <begin position="1"/>
        <end position="108"/>
    </location>
</feature>
<reference evidence="3 4" key="1">
    <citation type="journal article" date="2019" name="Sci. Rep.">
        <title>Orb-weaving spider Araneus ventricosus genome elucidates the spidroin gene catalogue.</title>
        <authorList>
            <person name="Kono N."/>
            <person name="Nakamura H."/>
            <person name="Ohtoshi R."/>
            <person name="Moran D.A.P."/>
            <person name="Shinohara A."/>
            <person name="Yoshida Y."/>
            <person name="Fujiwara M."/>
            <person name="Mori M."/>
            <person name="Tomita M."/>
            <person name="Arakawa K."/>
        </authorList>
    </citation>
    <scope>NUCLEOTIDE SEQUENCE [LARGE SCALE GENOMIC DNA]</scope>
</reference>